<evidence type="ECO:0000256" key="4">
    <source>
        <dbReference type="ARBA" id="ARBA00022547"/>
    </source>
</evidence>
<sequence>MEFVWTNTVIALISFLILYFLLSKYAFGPLFGIMEKRREHVLNEMQNAEQSRKDAEQFLVEQKQAVEAARKEAYEIIEQSRKTSAKQADDMIQSAKAEAARLKEEALKEIESEKNKAVSALRSQVSAMSVMIASKIIEKQVDEKTQQELIDKYLNEVGGNL</sequence>
<evidence type="ECO:0000256" key="3">
    <source>
        <dbReference type="ARBA" id="ARBA00022475"/>
    </source>
</evidence>
<dbReference type="SUPFAM" id="SSF81573">
    <property type="entry name" value="F1F0 ATP synthase subunit B, membrane domain"/>
    <property type="match status" value="1"/>
</dbReference>
<dbReference type="PANTHER" id="PTHR33445">
    <property type="entry name" value="ATP SYNTHASE SUBUNIT B', CHLOROPLASTIC"/>
    <property type="match status" value="1"/>
</dbReference>
<gene>
    <name evidence="13 16" type="primary">atpF</name>
    <name evidence="16" type="ORF">ACFSUC_10680</name>
</gene>
<feature type="coiled-coil region" evidence="15">
    <location>
        <begin position="38"/>
        <end position="123"/>
    </location>
</feature>
<accession>A0ABW5RAI7</accession>
<keyword evidence="5 13" id="KW-0812">Transmembrane</keyword>
<evidence type="ECO:0000256" key="13">
    <source>
        <dbReference type="HAMAP-Rule" id="MF_01398"/>
    </source>
</evidence>
<keyword evidence="9 13" id="KW-0472">Membrane</keyword>
<comment type="subunit">
    <text evidence="13">F-type ATPases have 2 components, F(1) - the catalytic core - and F(0) - the membrane proton channel. F(1) has five subunits: alpha(3), beta(3), gamma(1), delta(1), epsilon(1). F(0) has three main subunits: a(1), b(2) and c(10-14). The alpha and beta chains form an alternating ring which encloses part of the gamma chain. F(1) is attached to F(0) by a central stalk formed by the gamma and epsilon chains, while a peripheral stalk is formed by the delta and b chains.</text>
</comment>
<keyword evidence="3 13" id="KW-1003">Cell membrane</keyword>
<dbReference type="InterPro" id="IPR050059">
    <property type="entry name" value="ATP_synthase_B_chain"/>
</dbReference>
<dbReference type="InterPro" id="IPR002146">
    <property type="entry name" value="ATP_synth_b/b'su_bac/chlpt"/>
</dbReference>
<evidence type="ECO:0000256" key="11">
    <source>
        <dbReference type="ARBA" id="ARBA00025198"/>
    </source>
</evidence>
<comment type="subcellular location">
    <subcellularLocation>
        <location evidence="13">Cell membrane</location>
        <topology evidence="13">Single-pass membrane protein</topology>
    </subcellularLocation>
    <subcellularLocation>
        <location evidence="12">Endomembrane system</location>
        <topology evidence="12">Single-pass membrane protein</topology>
    </subcellularLocation>
</comment>
<name>A0ABW5RAI7_9BACL</name>
<comment type="function">
    <text evidence="11 13">F(1)F(0) ATP synthase produces ATP from ADP in the presence of a proton or sodium gradient. F-type ATPases consist of two structural domains, F(1) containing the extramembraneous catalytic core and F(0) containing the membrane proton channel, linked together by a central stalk and a peripheral stalk. During catalysis, ATP synthesis in the catalytic domain of F(1) is coupled via a rotary mechanism of the central stalk subunits to proton translocation.</text>
</comment>
<evidence type="ECO:0000256" key="12">
    <source>
        <dbReference type="ARBA" id="ARBA00037847"/>
    </source>
</evidence>
<evidence type="ECO:0000256" key="1">
    <source>
        <dbReference type="ARBA" id="ARBA00005513"/>
    </source>
</evidence>
<evidence type="ECO:0000256" key="5">
    <source>
        <dbReference type="ARBA" id="ARBA00022692"/>
    </source>
</evidence>
<dbReference type="Gene3D" id="1.20.5.620">
    <property type="entry name" value="F1F0 ATP synthase subunit B, membrane domain"/>
    <property type="match status" value="1"/>
</dbReference>
<evidence type="ECO:0000256" key="7">
    <source>
        <dbReference type="ARBA" id="ARBA00022989"/>
    </source>
</evidence>
<dbReference type="Pfam" id="PF00430">
    <property type="entry name" value="ATP-synt_B"/>
    <property type="match status" value="1"/>
</dbReference>
<dbReference type="InterPro" id="IPR005864">
    <property type="entry name" value="ATP_synth_F0_bsu_bac"/>
</dbReference>
<comment type="similarity">
    <text evidence="1 13 14">Belongs to the ATPase B chain family.</text>
</comment>
<dbReference type="Proteomes" id="UP001597497">
    <property type="component" value="Unassembled WGS sequence"/>
</dbReference>
<keyword evidence="15" id="KW-0175">Coiled coil</keyword>
<reference evidence="17" key="1">
    <citation type="journal article" date="2019" name="Int. J. Syst. Evol. Microbiol.">
        <title>The Global Catalogue of Microorganisms (GCM) 10K type strain sequencing project: providing services to taxonomists for standard genome sequencing and annotation.</title>
        <authorList>
            <consortium name="The Broad Institute Genomics Platform"/>
            <consortium name="The Broad Institute Genome Sequencing Center for Infectious Disease"/>
            <person name="Wu L."/>
            <person name="Ma J."/>
        </authorList>
    </citation>
    <scope>NUCLEOTIDE SEQUENCE [LARGE SCALE GENOMIC DNA]</scope>
    <source>
        <strain evidence="17">KCTC 33676</strain>
    </source>
</reference>
<evidence type="ECO:0000313" key="16">
    <source>
        <dbReference type="EMBL" id="MFD2672070.1"/>
    </source>
</evidence>
<evidence type="ECO:0000256" key="6">
    <source>
        <dbReference type="ARBA" id="ARBA00022781"/>
    </source>
</evidence>
<keyword evidence="6 13" id="KW-0375">Hydrogen ion transport</keyword>
<comment type="caution">
    <text evidence="16">The sequence shown here is derived from an EMBL/GenBank/DDBJ whole genome shotgun (WGS) entry which is preliminary data.</text>
</comment>
<evidence type="ECO:0000256" key="15">
    <source>
        <dbReference type="SAM" id="Coils"/>
    </source>
</evidence>
<protein>
    <recommendedName>
        <fullName evidence="13">ATP synthase subunit b</fullName>
    </recommendedName>
    <alternativeName>
        <fullName evidence="13">ATP synthase F(0) sector subunit b</fullName>
    </alternativeName>
    <alternativeName>
        <fullName evidence="13">ATPase subunit I</fullName>
    </alternativeName>
    <alternativeName>
        <fullName evidence="13">F-type ATPase subunit b</fullName>
        <shortName evidence="13">F-ATPase subunit b</shortName>
    </alternativeName>
</protein>
<keyword evidence="10 13" id="KW-0066">ATP synthesis</keyword>
<comment type="function">
    <text evidence="13">Component of the F(0) channel, it forms part of the peripheral stalk, linking F(1) to F(0).</text>
</comment>
<evidence type="ECO:0000256" key="2">
    <source>
        <dbReference type="ARBA" id="ARBA00022448"/>
    </source>
</evidence>
<dbReference type="EMBL" id="JBHUMM010000023">
    <property type="protein sequence ID" value="MFD2672070.1"/>
    <property type="molecule type" value="Genomic_DNA"/>
</dbReference>
<dbReference type="HAMAP" id="MF_01398">
    <property type="entry name" value="ATP_synth_b_bprime"/>
    <property type="match status" value="1"/>
</dbReference>
<evidence type="ECO:0000256" key="9">
    <source>
        <dbReference type="ARBA" id="ARBA00023136"/>
    </source>
</evidence>
<evidence type="ECO:0000256" key="8">
    <source>
        <dbReference type="ARBA" id="ARBA00023065"/>
    </source>
</evidence>
<proteinExistence type="inferred from homology"/>
<keyword evidence="8 13" id="KW-0406">Ion transport</keyword>
<feature type="transmembrane region" description="Helical" evidence="13">
    <location>
        <begin position="6"/>
        <end position="27"/>
    </location>
</feature>
<dbReference type="CDD" id="cd06503">
    <property type="entry name" value="ATP-synt_Fo_b"/>
    <property type="match status" value="1"/>
</dbReference>
<dbReference type="NCBIfam" id="TIGR01144">
    <property type="entry name" value="ATP_synt_b"/>
    <property type="match status" value="1"/>
</dbReference>
<dbReference type="RefSeq" id="WP_379929567.1">
    <property type="nucleotide sequence ID" value="NZ_JBHUMM010000023.1"/>
</dbReference>
<keyword evidence="2 13" id="KW-0813">Transport</keyword>
<keyword evidence="4 13" id="KW-0138">CF(0)</keyword>
<evidence type="ECO:0000256" key="10">
    <source>
        <dbReference type="ARBA" id="ARBA00023310"/>
    </source>
</evidence>
<organism evidence="16 17">
    <name type="scientific">Marinicrinis sediminis</name>
    <dbReference type="NCBI Taxonomy" id="1652465"/>
    <lineage>
        <taxon>Bacteria</taxon>
        <taxon>Bacillati</taxon>
        <taxon>Bacillota</taxon>
        <taxon>Bacilli</taxon>
        <taxon>Bacillales</taxon>
        <taxon>Paenibacillaceae</taxon>
    </lineage>
</organism>
<keyword evidence="7 13" id="KW-1133">Transmembrane helix</keyword>
<keyword evidence="17" id="KW-1185">Reference proteome</keyword>
<evidence type="ECO:0000313" key="17">
    <source>
        <dbReference type="Proteomes" id="UP001597497"/>
    </source>
</evidence>
<dbReference type="InterPro" id="IPR028987">
    <property type="entry name" value="ATP_synth_B-like_membr_sf"/>
</dbReference>
<evidence type="ECO:0000256" key="14">
    <source>
        <dbReference type="RuleBase" id="RU003848"/>
    </source>
</evidence>
<dbReference type="PANTHER" id="PTHR33445:SF1">
    <property type="entry name" value="ATP SYNTHASE SUBUNIT B"/>
    <property type="match status" value="1"/>
</dbReference>